<dbReference type="EMBL" id="BTGB01000003">
    <property type="protein sequence ID" value="GMM46524.1"/>
    <property type="molecule type" value="Genomic_DNA"/>
</dbReference>
<dbReference type="Proteomes" id="UP001378960">
    <property type="component" value="Unassembled WGS sequence"/>
</dbReference>
<feature type="compositionally biased region" description="Low complexity" evidence="8">
    <location>
        <begin position="112"/>
        <end position="127"/>
    </location>
</feature>
<dbReference type="GO" id="GO:0043565">
    <property type="term" value="F:sequence-specific DNA binding"/>
    <property type="evidence" value="ECO:0007669"/>
    <property type="project" value="TreeGrafter"/>
</dbReference>
<dbReference type="PANTHER" id="PTHR47782:SF12">
    <property type="entry name" value="ZN(II)2CYS6 TRANSCRIPTION FACTOR (EUROFUNG)"/>
    <property type="match status" value="1"/>
</dbReference>
<evidence type="ECO:0000256" key="7">
    <source>
        <dbReference type="ARBA" id="ARBA00023242"/>
    </source>
</evidence>
<feature type="domain" description="Zn(2)-C6 fungal-type" evidence="9">
    <location>
        <begin position="29"/>
        <end position="59"/>
    </location>
</feature>
<dbReference type="SMART" id="SM00906">
    <property type="entry name" value="Fungal_trans"/>
    <property type="match status" value="1"/>
</dbReference>
<organism evidence="10 11">
    <name type="scientific">Pichia kluyveri</name>
    <name type="common">Yeast</name>
    <dbReference type="NCBI Taxonomy" id="36015"/>
    <lineage>
        <taxon>Eukaryota</taxon>
        <taxon>Fungi</taxon>
        <taxon>Dikarya</taxon>
        <taxon>Ascomycota</taxon>
        <taxon>Saccharomycotina</taxon>
        <taxon>Pichiomycetes</taxon>
        <taxon>Pichiales</taxon>
        <taxon>Pichiaceae</taxon>
        <taxon>Pichia</taxon>
    </lineage>
</organism>
<evidence type="ECO:0000256" key="6">
    <source>
        <dbReference type="ARBA" id="ARBA00023163"/>
    </source>
</evidence>
<dbReference type="Pfam" id="PF00172">
    <property type="entry name" value="Zn_clus"/>
    <property type="match status" value="1"/>
</dbReference>
<dbReference type="InterPro" id="IPR052202">
    <property type="entry name" value="Yeast_MetPath_Reg"/>
</dbReference>
<dbReference type="GO" id="GO:0000981">
    <property type="term" value="F:DNA-binding transcription factor activity, RNA polymerase II-specific"/>
    <property type="evidence" value="ECO:0007669"/>
    <property type="project" value="InterPro"/>
</dbReference>
<dbReference type="PANTHER" id="PTHR47782">
    <property type="entry name" value="ZN(II)2CYS6 TRANSCRIPTION FACTOR (EUROFUNG)-RELATED"/>
    <property type="match status" value="1"/>
</dbReference>
<dbReference type="Pfam" id="PF04082">
    <property type="entry name" value="Fungal_trans"/>
    <property type="match status" value="1"/>
</dbReference>
<dbReference type="CDD" id="cd12148">
    <property type="entry name" value="fungal_TF_MHR"/>
    <property type="match status" value="1"/>
</dbReference>
<keyword evidence="3" id="KW-0862">Zinc</keyword>
<dbReference type="CDD" id="cd00067">
    <property type="entry name" value="GAL4"/>
    <property type="match status" value="1"/>
</dbReference>
<name>A0AAV5R4N7_PICKL</name>
<keyword evidence="2" id="KW-0479">Metal-binding</keyword>
<evidence type="ECO:0000313" key="11">
    <source>
        <dbReference type="Proteomes" id="UP001378960"/>
    </source>
</evidence>
<protein>
    <submittedName>
        <fullName evidence="10">Stb5 protein</fullName>
    </submittedName>
</protein>
<accession>A0AAV5R4N7</accession>
<keyword evidence="4" id="KW-0805">Transcription regulation</keyword>
<dbReference type="PROSITE" id="PS00463">
    <property type="entry name" value="ZN2_CY6_FUNGAL_1"/>
    <property type="match status" value="1"/>
</dbReference>
<dbReference type="GO" id="GO:0006351">
    <property type="term" value="P:DNA-templated transcription"/>
    <property type="evidence" value="ECO:0007669"/>
    <property type="project" value="InterPro"/>
</dbReference>
<dbReference type="AlphaFoldDB" id="A0AAV5R4N7"/>
<dbReference type="GO" id="GO:0008270">
    <property type="term" value="F:zinc ion binding"/>
    <property type="evidence" value="ECO:0007669"/>
    <property type="project" value="InterPro"/>
</dbReference>
<dbReference type="InterPro" id="IPR036864">
    <property type="entry name" value="Zn2-C6_fun-type_DNA-bd_sf"/>
</dbReference>
<dbReference type="Gene3D" id="4.10.240.10">
    <property type="entry name" value="Zn(2)-C6 fungal-type DNA-binding domain"/>
    <property type="match status" value="1"/>
</dbReference>
<evidence type="ECO:0000313" key="10">
    <source>
        <dbReference type="EMBL" id="GMM46524.1"/>
    </source>
</evidence>
<dbReference type="GO" id="GO:0045944">
    <property type="term" value="P:positive regulation of transcription by RNA polymerase II"/>
    <property type="evidence" value="ECO:0007669"/>
    <property type="project" value="TreeGrafter"/>
</dbReference>
<feature type="region of interest" description="Disordered" evidence="8">
    <location>
        <begin position="87"/>
        <end position="134"/>
    </location>
</feature>
<evidence type="ECO:0000256" key="3">
    <source>
        <dbReference type="ARBA" id="ARBA00022833"/>
    </source>
</evidence>
<dbReference type="GO" id="GO:0005634">
    <property type="term" value="C:nucleus"/>
    <property type="evidence" value="ECO:0007669"/>
    <property type="project" value="UniProtKB-SubCell"/>
</dbReference>
<evidence type="ECO:0000256" key="1">
    <source>
        <dbReference type="ARBA" id="ARBA00004123"/>
    </source>
</evidence>
<evidence type="ECO:0000259" key="9">
    <source>
        <dbReference type="PROSITE" id="PS50048"/>
    </source>
</evidence>
<keyword evidence="7" id="KW-0539">Nucleus</keyword>
<dbReference type="PROSITE" id="PS50048">
    <property type="entry name" value="ZN2_CY6_FUNGAL_2"/>
    <property type="match status" value="1"/>
</dbReference>
<evidence type="ECO:0000256" key="4">
    <source>
        <dbReference type="ARBA" id="ARBA00023015"/>
    </source>
</evidence>
<comment type="subcellular location">
    <subcellularLocation>
        <location evidence="1">Nucleus</location>
    </subcellularLocation>
</comment>
<proteinExistence type="predicted"/>
<dbReference type="InterPro" id="IPR007219">
    <property type="entry name" value="XnlR_reg_dom"/>
</dbReference>
<feature type="compositionally biased region" description="Polar residues" evidence="8">
    <location>
        <begin position="1"/>
        <end position="16"/>
    </location>
</feature>
<evidence type="ECO:0000256" key="5">
    <source>
        <dbReference type="ARBA" id="ARBA00023125"/>
    </source>
</evidence>
<comment type="caution">
    <text evidence="10">The sequence shown here is derived from an EMBL/GenBank/DDBJ whole genome shotgun (WGS) entry which is preliminary data.</text>
</comment>
<feature type="region of interest" description="Disordered" evidence="8">
    <location>
        <begin position="1"/>
        <end position="21"/>
    </location>
</feature>
<keyword evidence="6" id="KW-0804">Transcription</keyword>
<evidence type="ECO:0000256" key="2">
    <source>
        <dbReference type="ARBA" id="ARBA00022723"/>
    </source>
</evidence>
<keyword evidence="11" id="KW-1185">Reference proteome</keyword>
<sequence>MDMQSSMGKANDTSQAFKRRKSGKHQMSACISCKRRRRKCDGKYPSCSNCIRFGEECTMVYPPTGKEIKRDYLEQLELKIKNLEGKLGGGNSRSASSSIVPTDLHEDHSDGISPLSTISSSTRSSLSVKYPPTSNGKTELADQVGYITLGASGETFYIGESSAYSFAKIIGSSFNYCPMSGKNSNINTNTHNDLPFKPPNINYANNLLISYKNTVQCQYPFLDWKYIEKCFNSVMLNNSKNDLENFFIYMIFAISTQIIDDNSRQYSKSYYNKALEYSNIIFNSINITTVQAFLLMAIFSQKAPDGVSCWQSIGLAIRTAVVLGLHRKPYIKKNQILNEFQILEQDLKSRIFWSAYGIERINGLILGRPFSISDIDIDTPFPLEIEENKVACHVVKLRTIQSSICTFIYKPITLLENKDNLESTRFEILLELNSWLKTYPCIENAISTFETKNWFIISYHNSILLLLRPVILEISKLKDKSPKNYLEWFKVFTESASTICLNYKDIYTKKKLSYTWLAMQCCFVSGISFLYCIWLDCSLNILKWKRKSLVFETINACQTLLYIFAERWDSAQRFRDSFETLSNFVTSYIESGDISEDNDTNDVTTTNMDELSIENQFLNTGLFVDGSIEIDTYLTGKSLHDNFGKNENKHIDKNNDIHLRSNKEKDTHLWEFLDSVGDKYLRDLFVEMEDSFNYK</sequence>
<reference evidence="10 11" key="1">
    <citation type="journal article" date="2023" name="Elife">
        <title>Identification of key yeast species and microbe-microbe interactions impacting larval growth of Drosophila in the wild.</title>
        <authorList>
            <person name="Mure A."/>
            <person name="Sugiura Y."/>
            <person name="Maeda R."/>
            <person name="Honda K."/>
            <person name="Sakurai N."/>
            <person name="Takahashi Y."/>
            <person name="Watada M."/>
            <person name="Katoh T."/>
            <person name="Gotoh A."/>
            <person name="Gotoh Y."/>
            <person name="Taniguchi I."/>
            <person name="Nakamura K."/>
            <person name="Hayashi T."/>
            <person name="Katayama T."/>
            <person name="Uemura T."/>
            <person name="Hattori Y."/>
        </authorList>
    </citation>
    <scope>NUCLEOTIDE SEQUENCE [LARGE SCALE GENOMIC DNA]</scope>
    <source>
        <strain evidence="10 11">PK-24</strain>
    </source>
</reference>
<evidence type="ECO:0000256" key="8">
    <source>
        <dbReference type="SAM" id="MobiDB-lite"/>
    </source>
</evidence>
<dbReference type="SMART" id="SM00066">
    <property type="entry name" value="GAL4"/>
    <property type="match status" value="1"/>
</dbReference>
<dbReference type="InterPro" id="IPR001138">
    <property type="entry name" value="Zn2Cys6_DnaBD"/>
</dbReference>
<dbReference type="SUPFAM" id="SSF57701">
    <property type="entry name" value="Zn2/Cys6 DNA-binding domain"/>
    <property type="match status" value="1"/>
</dbReference>
<keyword evidence="5" id="KW-0238">DNA-binding</keyword>
<gene>
    <name evidence="10" type="ORF">DAPK24_030990</name>
</gene>